<keyword evidence="8" id="KW-0961">Cell wall biogenesis/degradation</keyword>
<feature type="transmembrane region" description="Helical" evidence="10">
    <location>
        <begin position="482"/>
        <end position="505"/>
    </location>
</feature>
<feature type="transmembrane region" description="Helical" evidence="10">
    <location>
        <begin position="588"/>
        <end position="606"/>
    </location>
</feature>
<dbReference type="InterPro" id="IPR056120">
    <property type="entry name" value="DUF7703"/>
</dbReference>
<dbReference type="VEuPathDB" id="FungiDB:ATCC64974_24870"/>
<comment type="similarity">
    <text evidence="2 9">Belongs to the glycosyl hydrolase 28 family.</text>
</comment>
<proteinExistence type="inferred from homology"/>
<dbReference type="VEuPathDB" id="FungiDB:M747DRAFT_292725"/>
<keyword evidence="6 9" id="KW-0378">Hydrolase</keyword>
<dbReference type="GO" id="GO:0004650">
    <property type="term" value="F:polygalacturonase activity"/>
    <property type="evidence" value="ECO:0007669"/>
    <property type="project" value="InterPro"/>
</dbReference>
<dbReference type="VEuPathDB" id="FungiDB:ASPNIDRAFT2_1171920"/>
<evidence type="ECO:0000256" key="11">
    <source>
        <dbReference type="SAM" id="SignalP"/>
    </source>
</evidence>
<feature type="transmembrane region" description="Helical" evidence="10">
    <location>
        <begin position="511"/>
        <end position="533"/>
    </location>
</feature>
<dbReference type="VEuPathDB" id="FungiDB:ASPNIDRAFT2_1170562"/>
<evidence type="ECO:0000256" key="5">
    <source>
        <dbReference type="ARBA" id="ARBA00022737"/>
    </source>
</evidence>
<evidence type="ECO:0000313" key="14">
    <source>
        <dbReference type="Proteomes" id="UP000068243"/>
    </source>
</evidence>
<dbReference type="GO" id="GO:0045490">
    <property type="term" value="P:pectin catabolic process"/>
    <property type="evidence" value="ECO:0007669"/>
    <property type="project" value="UniProtKB-ARBA"/>
</dbReference>
<dbReference type="EMBL" id="BCMY01000002">
    <property type="protein sequence ID" value="GAQ35797.1"/>
    <property type="molecule type" value="Genomic_DNA"/>
</dbReference>
<dbReference type="PANTHER" id="PTHR37013:SF7">
    <property type="entry name" value="INTEGRAL MEMBRANE PROTEIN"/>
    <property type="match status" value="1"/>
</dbReference>
<keyword evidence="5" id="KW-0677">Repeat</keyword>
<dbReference type="VEuPathDB" id="FungiDB:An01g14650"/>
<accession>A0A124BVE7</accession>
<gene>
    <name evidence="13" type="ORF">ABL_01329</name>
</gene>
<evidence type="ECO:0000256" key="3">
    <source>
        <dbReference type="ARBA" id="ARBA00022525"/>
    </source>
</evidence>
<organism evidence="13 14">
    <name type="scientific">Aspergillus niger</name>
    <dbReference type="NCBI Taxonomy" id="5061"/>
    <lineage>
        <taxon>Eukaryota</taxon>
        <taxon>Fungi</taxon>
        <taxon>Dikarya</taxon>
        <taxon>Ascomycota</taxon>
        <taxon>Pezizomycotina</taxon>
        <taxon>Eurotiomycetes</taxon>
        <taxon>Eurotiomycetidae</taxon>
        <taxon>Eurotiales</taxon>
        <taxon>Aspergillaceae</taxon>
        <taxon>Aspergillus</taxon>
        <taxon>Aspergillus subgen. Circumdati</taxon>
    </lineage>
</organism>
<evidence type="ECO:0000256" key="7">
    <source>
        <dbReference type="ARBA" id="ARBA00023295"/>
    </source>
</evidence>
<protein>
    <submittedName>
        <fullName evidence="13">Exopolygalacturonase A</fullName>
    </submittedName>
</protein>
<evidence type="ECO:0000256" key="2">
    <source>
        <dbReference type="ARBA" id="ARBA00008834"/>
    </source>
</evidence>
<name>A0A124BVE7_ASPNG</name>
<dbReference type="GO" id="GO:0005576">
    <property type="term" value="C:extracellular region"/>
    <property type="evidence" value="ECO:0007669"/>
    <property type="project" value="UniProtKB-SubCell"/>
</dbReference>
<comment type="caution">
    <text evidence="13">The sequence shown here is derived from an EMBL/GenBank/DDBJ whole genome shotgun (WGS) entry which is preliminary data.</text>
</comment>
<feature type="chain" id="PRO_5007170266" evidence="11">
    <location>
        <begin position="19"/>
        <end position="753"/>
    </location>
</feature>
<evidence type="ECO:0000256" key="8">
    <source>
        <dbReference type="ARBA" id="ARBA00023316"/>
    </source>
</evidence>
<dbReference type="SUPFAM" id="SSF51126">
    <property type="entry name" value="Pectin lyase-like"/>
    <property type="match status" value="1"/>
</dbReference>
<dbReference type="GO" id="GO:0071555">
    <property type="term" value="P:cell wall organization"/>
    <property type="evidence" value="ECO:0007669"/>
    <property type="project" value="UniProtKB-KW"/>
</dbReference>
<feature type="transmembrane region" description="Helical" evidence="10">
    <location>
        <begin position="451"/>
        <end position="475"/>
    </location>
</feature>
<keyword evidence="3" id="KW-0964">Secreted</keyword>
<keyword evidence="10" id="KW-0812">Transmembrane</keyword>
<dbReference type="InterPro" id="IPR011050">
    <property type="entry name" value="Pectin_lyase_fold/virulence"/>
</dbReference>
<dbReference type="Pfam" id="PF24802">
    <property type="entry name" value="DUF7703"/>
    <property type="match status" value="1"/>
</dbReference>
<dbReference type="VEuPathDB" id="FungiDB:ATCC64974_11730"/>
<keyword evidence="10" id="KW-1133">Transmembrane helix</keyword>
<dbReference type="InterPro" id="IPR006626">
    <property type="entry name" value="PbH1"/>
</dbReference>
<comment type="subcellular location">
    <subcellularLocation>
        <location evidence="1">Secreted</location>
    </subcellularLocation>
</comment>
<dbReference type="Proteomes" id="UP000068243">
    <property type="component" value="Unassembled WGS sequence"/>
</dbReference>
<keyword evidence="10" id="KW-0472">Membrane</keyword>
<keyword evidence="7 9" id="KW-0326">Glycosidase</keyword>
<evidence type="ECO:0000313" key="13">
    <source>
        <dbReference type="EMBL" id="GAQ35797.1"/>
    </source>
</evidence>
<dbReference type="AlphaFoldDB" id="A0A124BVE7"/>
<dbReference type="InterPro" id="IPR000743">
    <property type="entry name" value="Glyco_hydro_28"/>
</dbReference>
<feature type="transmembrane region" description="Helical" evidence="10">
    <location>
        <begin position="627"/>
        <end position="652"/>
    </location>
</feature>
<dbReference type="Pfam" id="PF00295">
    <property type="entry name" value="Glyco_hydro_28"/>
    <property type="match status" value="1"/>
</dbReference>
<dbReference type="VEuPathDB" id="FungiDB:M747DRAFT_354149"/>
<reference evidence="14" key="1">
    <citation type="journal article" date="2016" name="Genome Announc.">
        <title>Draft genome sequence of Aspergillus niger strain An76.</title>
        <authorList>
            <person name="Gong W."/>
            <person name="Cheng Z."/>
            <person name="Zhang H."/>
            <person name="Liu L."/>
            <person name="Gao P."/>
            <person name="Wang L."/>
        </authorList>
    </citation>
    <scope>NUCLEOTIDE SEQUENCE [LARGE SCALE GENOMIC DNA]</scope>
    <source>
        <strain evidence="14">An76</strain>
    </source>
</reference>
<evidence type="ECO:0000256" key="1">
    <source>
        <dbReference type="ARBA" id="ARBA00004613"/>
    </source>
</evidence>
<evidence type="ECO:0000259" key="12">
    <source>
        <dbReference type="Pfam" id="PF24802"/>
    </source>
</evidence>
<dbReference type="SMART" id="SM00710">
    <property type="entry name" value="PbH1"/>
    <property type="match status" value="4"/>
</dbReference>
<feature type="domain" description="DUF7703" evidence="12">
    <location>
        <begin position="447"/>
        <end position="680"/>
    </location>
</feature>
<sequence length="753" mass="83259">MVILSISGLAIFAGLSLATSAVPSLQKNGTTCTVIPLGNGQDDVPNILSAVYQCGQTSGGRIVLPAPYTYRINQRMTTHLTDSRLEIGGTLLFSDNIDYWVNNSYRVDFQNQSSAWRITGHDYVVDGGPHQGGVDGNGQLWYTWAKGGSNVFGRPMPVHVFQSTRATLRNLAIRQPQFWAVLVDSSSHINLDNFYVNATNHDFSVSPEGEWVQNTDGIDTYRSDHITITNWIYQGGDDAVAFKGNSTNIHVENVTVYGGPGIAFGSLGQYPDRTDIVENVTVRNVQVQPSFQRAMNSGVYFKSWIGVNYGVPPNGGGGGHGYVRNVTVENLRLKDVQLPVYIDTCLSYLFSENITQYCDTSTYEFNDLHFKNISGNGLATVTDYPGKNISFAVSLLCSEKAPCTDLTFRDINIKLPANYTGEDVLMSQDVGIDADGGDFSSLTSKDPIQKYVISAFAAITFYNSIELVVLCFTTFNRYHGCYFWSLLVTSASLIPHCVGYLLFIFSSISPYVPVSLIVPTWISIVTGHSLVLWSRLHLLVHSQKLLQGLLYMIIVDCIVLQIPTTVLLYGSLSGTPHFARGYDIMERIQLVIFCVQEFILSGIYVWETIKMLRLRPERPRFIILTQLLVINVLILILDVAVVAIEYAGYYALQVMFKPVAYSVKLKLEYAILGRLVQIAQGASSDPDPLSPGSRGFNITASGFDDSGSNNGGVTVVRQVNSGPLLDVLIKSLTRWDQFENTPRKSTSRFVDWN</sequence>
<dbReference type="InterPro" id="IPR012334">
    <property type="entry name" value="Pectin_lyas_fold"/>
</dbReference>
<dbReference type="VEuPathDB" id="FungiDB:An13g01640"/>
<dbReference type="Gene3D" id="2.160.20.10">
    <property type="entry name" value="Single-stranded right-handed beta-helix, Pectin lyase-like"/>
    <property type="match status" value="1"/>
</dbReference>
<feature type="transmembrane region" description="Helical" evidence="10">
    <location>
        <begin position="545"/>
        <end position="568"/>
    </location>
</feature>
<keyword evidence="4 11" id="KW-0732">Signal</keyword>
<evidence type="ECO:0000256" key="10">
    <source>
        <dbReference type="SAM" id="Phobius"/>
    </source>
</evidence>
<dbReference type="PANTHER" id="PTHR37013">
    <property type="entry name" value="INTEGRAL MEMBRANE PROTEIN (AFU_ORTHOLOGUE AFUA_1G05950)-RELATED"/>
    <property type="match status" value="1"/>
</dbReference>
<evidence type="ECO:0000256" key="4">
    <source>
        <dbReference type="ARBA" id="ARBA00022729"/>
    </source>
</evidence>
<feature type="signal peptide" evidence="11">
    <location>
        <begin position="1"/>
        <end position="18"/>
    </location>
</feature>
<evidence type="ECO:0000256" key="6">
    <source>
        <dbReference type="ARBA" id="ARBA00022801"/>
    </source>
</evidence>
<evidence type="ECO:0000256" key="9">
    <source>
        <dbReference type="RuleBase" id="RU361169"/>
    </source>
</evidence>
<dbReference type="OrthoDB" id="187139at2759"/>